<dbReference type="GO" id="GO:0016020">
    <property type="term" value="C:membrane"/>
    <property type="evidence" value="ECO:0007669"/>
    <property type="project" value="InterPro"/>
</dbReference>
<name>A0A4R3N3G8_9BACI</name>
<comment type="caution">
    <text evidence="4">The sequence shown here is derived from an EMBL/GenBank/DDBJ whole genome shotgun (WGS) entry which is preliminary data.</text>
</comment>
<dbReference type="AlphaFoldDB" id="A0A4R3N3G8"/>
<sequence length="285" mass="33098">MNKMKINSIFRGLIALLLVGTGILLILSNLNIISLEIDLSDAILKSWPIFIVLLGWNIFINDFKPRSDGSWEVGSFFLIYGSLIWMGNFNMLDFRLGDVWRLWPLLFIYIGVNLFFKNKKRKKQRIITSKKGRQVTIDLDPEEIKEQVKKHVNPEKEKEAIKDSSKYKSFIGDYNFTDANWVVEPMDLWTGVGDIDFDFTKAYIPDKETVISLRGWVGDVRMLIPEDLAFRIEARTNVGDIQIFDQKADGLNRKLVYQTPDYDKASRKLTIYMHYQVGDIQVNQL</sequence>
<evidence type="ECO:0000259" key="3">
    <source>
        <dbReference type="Pfam" id="PF22570"/>
    </source>
</evidence>
<evidence type="ECO:0000313" key="4">
    <source>
        <dbReference type="EMBL" id="TCT23678.1"/>
    </source>
</evidence>
<protein>
    <submittedName>
        <fullName evidence="4">Lia operon protein LiaF</fullName>
    </submittedName>
</protein>
<evidence type="ECO:0000259" key="2">
    <source>
        <dbReference type="Pfam" id="PF09922"/>
    </source>
</evidence>
<reference evidence="4 5" key="1">
    <citation type="submission" date="2019-03" db="EMBL/GenBank/DDBJ databases">
        <title>Genomic Encyclopedia of Type Strains, Phase IV (KMG-IV): sequencing the most valuable type-strain genomes for metagenomic binning, comparative biology and taxonomic classification.</title>
        <authorList>
            <person name="Goeker M."/>
        </authorList>
    </citation>
    <scope>NUCLEOTIDE SEQUENCE [LARGE SCALE GENOMIC DNA]</scope>
    <source>
        <strain evidence="4 5">DSM 25894</strain>
    </source>
</reference>
<keyword evidence="1" id="KW-1133">Transmembrane helix</keyword>
<dbReference type="PIRSF" id="PIRSF031509">
    <property type="entry name" value="Cell_wall_LiaF/YvqF"/>
    <property type="match status" value="1"/>
</dbReference>
<proteinExistence type="predicted"/>
<evidence type="ECO:0000313" key="5">
    <source>
        <dbReference type="Proteomes" id="UP000294650"/>
    </source>
</evidence>
<dbReference type="InterPro" id="IPR047793">
    <property type="entry name" value="LiaF_C"/>
</dbReference>
<organism evidence="4 5">
    <name type="scientific">Melghiribacillus thermohalophilus</name>
    <dbReference type="NCBI Taxonomy" id="1324956"/>
    <lineage>
        <taxon>Bacteria</taxon>
        <taxon>Bacillati</taxon>
        <taxon>Bacillota</taxon>
        <taxon>Bacilli</taxon>
        <taxon>Bacillales</taxon>
        <taxon>Bacillaceae</taxon>
        <taxon>Melghiribacillus</taxon>
    </lineage>
</organism>
<dbReference type="NCBIfam" id="NF040535">
    <property type="entry name" value="LiaF_C_term"/>
    <property type="match status" value="1"/>
</dbReference>
<dbReference type="Pfam" id="PF09922">
    <property type="entry name" value="LiaF-like_C"/>
    <property type="match status" value="1"/>
</dbReference>
<keyword evidence="5" id="KW-1185">Reference proteome</keyword>
<evidence type="ECO:0000256" key="1">
    <source>
        <dbReference type="SAM" id="Phobius"/>
    </source>
</evidence>
<feature type="transmembrane region" description="Helical" evidence="1">
    <location>
        <begin position="42"/>
        <end position="59"/>
    </location>
</feature>
<dbReference type="EMBL" id="SMAN01000006">
    <property type="protein sequence ID" value="TCT23678.1"/>
    <property type="molecule type" value="Genomic_DNA"/>
</dbReference>
<dbReference type="InterPro" id="IPR054331">
    <property type="entry name" value="LiaF_TM"/>
</dbReference>
<dbReference type="Pfam" id="PF22570">
    <property type="entry name" value="LiaF-TM"/>
    <property type="match status" value="1"/>
</dbReference>
<feature type="transmembrane region" description="Helical" evidence="1">
    <location>
        <begin position="12"/>
        <end position="30"/>
    </location>
</feature>
<feature type="transmembrane region" description="Helical" evidence="1">
    <location>
        <begin position="99"/>
        <end position="116"/>
    </location>
</feature>
<feature type="transmembrane region" description="Helical" evidence="1">
    <location>
        <begin position="71"/>
        <end position="87"/>
    </location>
</feature>
<gene>
    <name evidence="4" type="ORF">EDD68_10688</name>
</gene>
<feature type="domain" description="Cell wall-active antibiotics response LiaF-like C-terminal" evidence="2">
    <location>
        <begin position="170"/>
        <end position="282"/>
    </location>
</feature>
<feature type="domain" description="LiaF transmembrane" evidence="3">
    <location>
        <begin position="14"/>
        <end position="122"/>
    </location>
</feature>
<accession>A0A4R3N3G8</accession>
<dbReference type="InterPro" id="IPR016975">
    <property type="entry name" value="Cell_wall_LiaF"/>
</dbReference>
<keyword evidence="1" id="KW-0472">Membrane</keyword>
<keyword evidence="1" id="KW-0812">Transmembrane</keyword>
<dbReference type="Proteomes" id="UP000294650">
    <property type="component" value="Unassembled WGS sequence"/>
</dbReference>
<dbReference type="InterPro" id="IPR024425">
    <property type="entry name" value="LiaF-like_C"/>
</dbReference>